<reference evidence="3 4" key="1">
    <citation type="journal article" date="2016" name="Nat. Commun.">
        <title>Thousands of microbial genomes shed light on interconnected biogeochemical processes in an aquifer system.</title>
        <authorList>
            <person name="Anantharaman K."/>
            <person name="Brown C.T."/>
            <person name="Hug L.A."/>
            <person name="Sharon I."/>
            <person name="Castelle C.J."/>
            <person name="Probst A.J."/>
            <person name="Thomas B.C."/>
            <person name="Singh A."/>
            <person name="Wilkins M.J."/>
            <person name="Karaoz U."/>
            <person name="Brodie E.L."/>
            <person name="Williams K.H."/>
            <person name="Hubbard S.S."/>
            <person name="Banfield J.F."/>
        </authorList>
    </citation>
    <scope>NUCLEOTIDE SEQUENCE [LARGE SCALE GENOMIC DNA]</scope>
</reference>
<evidence type="ECO:0000313" key="4">
    <source>
        <dbReference type="Proteomes" id="UP000177092"/>
    </source>
</evidence>
<protein>
    <submittedName>
        <fullName evidence="3">Uncharacterized protein</fullName>
    </submittedName>
</protein>
<evidence type="ECO:0000313" key="3">
    <source>
        <dbReference type="EMBL" id="OGG19954.1"/>
    </source>
</evidence>
<keyword evidence="2" id="KW-0472">Membrane</keyword>
<organism evidence="3 4">
    <name type="scientific">Candidatus Gottesmanbacteria bacterium RIFCSPHIGHO2_02_FULL_40_13</name>
    <dbReference type="NCBI Taxonomy" id="1798384"/>
    <lineage>
        <taxon>Bacteria</taxon>
        <taxon>Candidatus Gottesmaniibacteriota</taxon>
    </lineage>
</organism>
<keyword evidence="2" id="KW-0812">Transmembrane</keyword>
<feature type="transmembrane region" description="Helical" evidence="2">
    <location>
        <begin position="444"/>
        <end position="470"/>
    </location>
</feature>
<dbReference type="STRING" id="1798384.A3D03_02790"/>
<dbReference type="AlphaFoldDB" id="A0A1F6A640"/>
<gene>
    <name evidence="3" type="ORF">A3D03_02790</name>
</gene>
<dbReference type="EMBL" id="MFJN01000064">
    <property type="protein sequence ID" value="OGG19954.1"/>
    <property type="molecule type" value="Genomic_DNA"/>
</dbReference>
<dbReference type="Proteomes" id="UP000177092">
    <property type="component" value="Unassembled WGS sequence"/>
</dbReference>
<proteinExistence type="predicted"/>
<evidence type="ECO:0000256" key="1">
    <source>
        <dbReference type="SAM" id="MobiDB-lite"/>
    </source>
</evidence>
<feature type="transmembrane region" description="Helical" evidence="2">
    <location>
        <begin position="380"/>
        <end position="403"/>
    </location>
</feature>
<name>A0A1F6A640_9BACT</name>
<feature type="region of interest" description="Disordered" evidence="1">
    <location>
        <begin position="1"/>
        <end position="23"/>
    </location>
</feature>
<keyword evidence="2" id="KW-1133">Transmembrane helix</keyword>
<evidence type="ECO:0000256" key="2">
    <source>
        <dbReference type="SAM" id="Phobius"/>
    </source>
</evidence>
<accession>A0A1F6A640</accession>
<feature type="transmembrane region" description="Helical" evidence="2">
    <location>
        <begin position="351"/>
        <end position="368"/>
    </location>
</feature>
<feature type="transmembrane region" description="Helical" evidence="2">
    <location>
        <begin position="476"/>
        <end position="497"/>
    </location>
</feature>
<sequence length="575" mass="67254">MHNTDNHKEEDNSHSDKSIEKQEHSLEHISFGENHAQVKSENGISLTLSKYTEALIKGWNVPLHGSMSSPNKISVSQTVSFAAFLYEKMRNAVEFREENLIRRAAVERILKRRMILNENGRGIAEVLIKEMLWARYYENNTIGEEKIIEIQTIIDKYFFLRNELNSGRKGKEHEKINKFILEVLSCEIQENLSPDHKRQAFTNYVYQIIRHFIAPFGKELELERDLQVYIAVERTFAHSDNPLIRYNLLKIMIPEITKITWKTADKILPDLYHVYDDIEIALAHPYGDKIRNIVRKEIPAFLILRDIFENNSHNIANIISDEVKLKFKVDETCRRRYDESKSRLRTTAVRSFIYILLTKVFLALLIEIPYDIYILKEISYLPIAVNIIFPPSFMALIVLTVTIPGDDNTRRIYQLIKGIVTTDPDVTEISKTAFVMGKRKARSIIFQTTFSLIYLLTYVFSFGSIIYVLSLLKFSMVSQGVFIFFMTLVSFFAFRVIQITQEFQVVNREGFLSPIADFFFLPIIRVGQWLSGEILVKFNFLIFVFDFIIEMPFKAIVEVFDEWVHFVKLKKEEII</sequence>
<comment type="caution">
    <text evidence="3">The sequence shown here is derived from an EMBL/GenBank/DDBJ whole genome shotgun (WGS) entry which is preliminary data.</text>
</comment>